<proteinExistence type="predicted"/>
<reference evidence="1" key="1">
    <citation type="submission" date="2023-01" db="EMBL/GenBank/DDBJ databases">
        <authorList>
            <person name="Van Ghelder C."/>
            <person name="Rancurel C."/>
        </authorList>
    </citation>
    <scope>NUCLEOTIDE SEQUENCE</scope>
    <source>
        <strain evidence="1">CNCM I-4278</strain>
    </source>
</reference>
<organism evidence="1 2">
    <name type="scientific">Periconia digitata</name>
    <dbReference type="NCBI Taxonomy" id="1303443"/>
    <lineage>
        <taxon>Eukaryota</taxon>
        <taxon>Fungi</taxon>
        <taxon>Dikarya</taxon>
        <taxon>Ascomycota</taxon>
        <taxon>Pezizomycotina</taxon>
        <taxon>Dothideomycetes</taxon>
        <taxon>Pleosporomycetidae</taxon>
        <taxon>Pleosporales</taxon>
        <taxon>Massarineae</taxon>
        <taxon>Periconiaceae</taxon>
        <taxon>Periconia</taxon>
    </lineage>
</organism>
<gene>
    <name evidence="1" type="ORF">PDIGIT_LOCUS5263</name>
</gene>
<accession>A0A9W4XTG5</accession>
<comment type="caution">
    <text evidence="1">The sequence shown here is derived from an EMBL/GenBank/DDBJ whole genome shotgun (WGS) entry which is preliminary data.</text>
</comment>
<dbReference type="Proteomes" id="UP001152607">
    <property type="component" value="Unassembled WGS sequence"/>
</dbReference>
<dbReference type="AlphaFoldDB" id="A0A9W4XTG5"/>
<sequence>MDDQTARLQQGCVGGGENLASTSQRCNHLSSLLSESALHRYPYRSSLVVPSFPSTGTERGLRNKHSIRIMETDCLLPNRRMQVRRTADQIPQHRHCVTIHVCWICPLRSSQCL</sequence>
<protein>
    <submittedName>
        <fullName evidence="1">Uncharacterized protein</fullName>
    </submittedName>
</protein>
<name>A0A9W4XTG5_9PLEO</name>
<dbReference type="EMBL" id="CAOQHR010000003">
    <property type="protein sequence ID" value="CAI6332231.1"/>
    <property type="molecule type" value="Genomic_DNA"/>
</dbReference>
<evidence type="ECO:0000313" key="2">
    <source>
        <dbReference type="Proteomes" id="UP001152607"/>
    </source>
</evidence>
<keyword evidence="2" id="KW-1185">Reference proteome</keyword>
<evidence type="ECO:0000313" key="1">
    <source>
        <dbReference type="EMBL" id="CAI6332231.1"/>
    </source>
</evidence>